<dbReference type="Gene3D" id="1.10.150.320">
    <property type="entry name" value="Photosystem II 12 kDa extrinsic protein"/>
    <property type="match status" value="1"/>
</dbReference>
<feature type="signal peptide" evidence="1">
    <location>
        <begin position="1"/>
        <end position="27"/>
    </location>
</feature>
<feature type="chain" id="PRO_5045709844" description="Helix-hairpin-helix domain-containing protein" evidence="1">
    <location>
        <begin position="28"/>
        <end position="112"/>
    </location>
</feature>
<sequence length="112" mass="11828">MTIRSIRTSLATALLLLAAGLPLAAQAKPAVKGQAPSVSPRAKGKLKPVDINGATKNELGFMLGIPEELAARIVAGRPYGSKAHLLTRHIVSAEVYAKIKDRVIAKQQAPVR</sequence>
<evidence type="ECO:0000256" key="1">
    <source>
        <dbReference type="SAM" id="SignalP"/>
    </source>
</evidence>
<dbReference type="RefSeq" id="WP_285608462.1">
    <property type="nucleotide sequence ID" value="NZ_BSDC01000002.1"/>
</dbReference>
<keyword evidence="3" id="KW-1185">Reference proteome</keyword>
<protein>
    <recommendedName>
        <fullName evidence="4">Helix-hairpin-helix domain-containing protein</fullName>
    </recommendedName>
</protein>
<dbReference type="Proteomes" id="UP001165044">
    <property type="component" value="Unassembled WGS sequence"/>
</dbReference>
<name>A0ABQ5PYC0_9BACT</name>
<dbReference type="EMBL" id="BSDC01000002">
    <property type="protein sequence ID" value="GLH67358.1"/>
    <property type="molecule type" value="Genomic_DNA"/>
</dbReference>
<reference evidence="2" key="1">
    <citation type="journal article" date="2023" name="Antonie Van Leeuwenhoek">
        <title>Mesoterricola silvestris gen. nov., sp. nov., Mesoterricola sediminis sp. nov., Geothrix oryzae sp. nov., Geothrix edaphica sp. nov., Geothrix rubra sp. nov., and Geothrix limicola sp. nov., six novel members of Acidobacteriota isolated from soils.</title>
        <authorList>
            <person name="Itoh H."/>
            <person name="Sugisawa Y."/>
            <person name="Mise K."/>
            <person name="Xu Z."/>
            <person name="Kuniyasu M."/>
            <person name="Ushijima N."/>
            <person name="Kawano K."/>
            <person name="Kobayashi E."/>
            <person name="Shiratori Y."/>
            <person name="Masuda Y."/>
            <person name="Senoo K."/>
        </authorList>
    </citation>
    <scope>NUCLEOTIDE SEQUENCE</scope>
    <source>
        <strain evidence="2">Red802</strain>
    </source>
</reference>
<comment type="caution">
    <text evidence="2">The sequence shown here is derived from an EMBL/GenBank/DDBJ whole genome shotgun (WGS) entry which is preliminary data.</text>
</comment>
<dbReference type="SUPFAM" id="SSF81585">
    <property type="entry name" value="PsbU/PolX domain-like"/>
    <property type="match status" value="1"/>
</dbReference>
<accession>A0ABQ5PYC0</accession>
<proteinExistence type="predicted"/>
<evidence type="ECO:0008006" key="4">
    <source>
        <dbReference type="Google" id="ProtNLM"/>
    </source>
</evidence>
<organism evidence="2 3">
    <name type="scientific">Geothrix edaphica</name>
    <dbReference type="NCBI Taxonomy" id="2927976"/>
    <lineage>
        <taxon>Bacteria</taxon>
        <taxon>Pseudomonadati</taxon>
        <taxon>Acidobacteriota</taxon>
        <taxon>Holophagae</taxon>
        <taxon>Holophagales</taxon>
        <taxon>Holophagaceae</taxon>
        <taxon>Geothrix</taxon>
    </lineage>
</organism>
<keyword evidence="1" id="KW-0732">Signal</keyword>
<evidence type="ECO:0000313" key="3">
    <source>
        <dbReference type="Proteomes" id="UP001165044"/>
    </source>
</evidence>
<evidence type="ECO:0000313" key="2">
    <source>
        <dbReference type="EMBL" id="GLH67358.1"/>
    </source>
</evidence>
<gene>
    <name evidence="2" type="ORF">GETHED_17220</name>
</gene>